<evidence type="ECO:0000256" key="1">
    <source>
        <dbReference type="ARBA" id="ARBA00005485"/>
    </source>
</evidence>
<sequence length="503" mass="57684">MGEIDTTKPIESVQAAISLFSEKCDHQNNGLTGNNECERNRELECVLKELANCKVQLEAKEAAYMQTLHKLEHTKEKVDELSILIENSDIEREIYVNEYKNTSARIEKFESEAKEMAVQLSEATNICEQLSNELKATQAELICKEAQFDSAREAEVKALTQVEVMEKALAEEREKCLELLRKISELNEANFMLKASECEAQKEKIAMASEKDMEIELAKIALDETKEKLEDVERDVEMMEEMEGEFVFKMILGNVLELKLVEANEELTFLSKKLAADTDSELKLKLIREELEVWERKSLSQEALIEAFKMEVNQVKMELRSANELVSQLMDDVEILTYDILKAKTEINEMKRKETEAQIEIALMKTELQKERRDCNDGHITASLKEYESLVKKGDDQIWAPTSDNKHELETLRKELDAALAKVAEFRNRGEQANFRAEMAEKAKAAIEDQLRKWREDRQKKKLALVAVPSVASSSRNLISSSIGENPPPTHHQPLYKLLNMKF</sequence>
<dbReference type="GO" id="GO:0009903">
    <property type="term" value="P:chloroplast avoidance movement"/>
    <property type="evidence" value="ECO:0007669"/>
    <property type="project" value="TreeGrafter"/>
</dbReference>
<feature type="coiled-coil region" evidence="3">
    <location>
        <begin position="409"/>
        <end position="464"/>
    </location>
</feature>
<comment type="similarity">
    <text evidence="1">Belongs to the WEB family.</text>
</comment>
<evidence type="ECO:0000256" key="3">
    <source>
        <dbReference type="SAM" id="Coils"/>
    </source>
</evidence>
<dbReference type="Pfam" id="PF05701">
    <property type="entry name" value="WEMBL"/>
    <property type="match status" value="1"/>
</dbReference>
<feature type="coiled-coil region" evidence="3">
    <location>
        <begin position="92"/>
        <end position="189"/>
    </location>
</feature>
<dbReference type="OMA" id="WDQSGYI"/>
<feature type="coiled-coil region" evidence="3">
    <location>
        <begin position="215"/>
        <end position="242"/>
    </location>
</feature>
<organism evidence="4 5">
    <name type="scientific">Cannabis sativa</name>
    <name type="common">Hemp</name>
    <name type="synonym">Marijuana</name>
    <dbReference type="NCBI Taxonomy" id="3483"/>
    <lineage>
        <taxon>Eukaryota</taxon>
        <taxon>Viridiplantae</taxon>
        <taxon>Streptophyta</taxon>
        <taxon>Embryophyta</taxon>
        <taxon>Tracheophyta</taxon>
        <taxon>Spermatophyta</taxon>
        <taxon>Magnoliopsida</taxon>
        <taxon>eudicotyledons</taxon>
        <taxon>Gunneridae</taxon>
        <taxon>Pentapetalae</taxon>
        <taxon>rosids</taxon>
        <taxon>fabids</taxon>
        <taxon>Rosales</taxon>
        <taxon>Cannabaceae</taxon>
        <taxon>Cannabis</taxon>
    </lineage>
</organism>
<reference evidence="4" key="2">
    <citation type="submission" date="2021-03" db="UniProtKB">
        <authorList>
            <consortium name="EnsemblPlants"/>
        </authorList>
    </citation>
    <scope>IDENTIFICATION</scope>
</reference>
<name>A0A803P4V9_CANSA</name>
<dbReference type="EnsemblPlants" id="evm.model.03.1333">
    <property type="protein sequence ID" value="cds.evm.model.03.1333"/>
    <property type="gene ID" value="evm.TU.03.1333"/>
</dbReference>
<dbReference type="EMBL" id="UZAU01000295">
    <property type="status" value="NOT_ANNOTATED_CDS"/>
    <property type="molecule type" value="Genomic_DNA"/>
</dbReference>
<dbReference type="GO" id="GO:0009904">
    <property type="term" value="P:chloroplast accumulation movement"/>
    <property type="evidence" value="ECO:0007669"/>
    <property type="project" value="TreeGrafter"/>
</dbReference>
<dbReference type="Proteomes" id="UP000596661">
    <property type="component" value="Chromosome 3"/>
</dbReference>
<feature type="coiled-coil region" evidence="3">
    <location>
        <begin position="305"/>
        <end position="367"/>
    </location>
</feature>
<dbReference type="PANTHER" id="PTHR32054:SF17">
    <property type="entry name" value="EXPRESSED PROTEIN"/>
    <property type="match status" value="1"/>
</dbReference>
<dbReference type="OrthoDB" id="673185at2759"/>
<keyword evidence="5" id="KW-1185">Reference proteome</keyword>
<evidence type="ECO:0000313" key="4">
    <source>
        <dbReference type="EnsemblPlants" id="cds.evm.model.03.1333"/>
    </source>
</evidence>
<evidence type="ECO:0000313" key="5">
    <source>
        <dbReference type="Proteomes" id="UP000596661"/>
    </source>
</evidence>
<dbReference type="AlphaFoldDB" id="A0A803P4V9"/>
<proteinExistence type="inferred from homology"/>
<evidence type="ECO:0000256" key="2">
    <source>
        <dbReference type="ARBA" id="ARBA00023054"/>
    </source>
</evidence>
<dbReference type="PANTHER" id="PTHR32054">
    <property type="entry name" value="HEAVY CHAIN, PUTATIVE, EXPRESSED-RELATED-RELATED"/>
    <property type="match status" value="1"/>
</dbReference>
<accession>A0A803P4V9</accession>
<evidence type="ECO:0008006" key="6">
    <source>
        <dbReference type="Google" id="ProtNLM"/>
    </source>
</evidence>
<protein>
    <recommendedName>
        <fullName evidence="6">WEB family protein</fullName>
    </recommendedName>
</protein>
<dbReference type="InterPro" id="IPR008545">
    <property type="entry name" value="Web"/>
</dbReference>
<dbReference type="GO" id="GO:0005829">
    <property type="term" value="C:cytosol"/>
    <property type="evidence" value="ECO:0007669"/>
    <property type="project" value="TreeGrafter"/>
</dbReference>
<dbReference type="Gramene" id="evm.model.03.1333">
    <property type="protein sequence ID" value="cds.evm.model.03.1333"/>
    <property type="gene ID" value="evm.TU.03.1333"/>
</dbReference>
<keyword evidence="2 3" id="KW-0175">Coiled coil</keyword>
<reference evidence="4" key="1">
    <citation type="submission" date="2018-11" db="EMBL/GenBank/DDBJ databases">
        <authorList>
            <person name="Grassa J C."/>
        </authorList>
    </citation>
    <scope>NUCLEOTIDE SEQUENCE [LARGE SCALE GENOMIC DNA]</scope>
</reference>